<accession>A0A6J6H3Q6</accession>
<dbReference type="Gene3D" id="3.10.450.50">
    <property type="match status" value="1"/>
</dbReference>
<dbReference type="AlphaFoldDB" id="A0A6J6H3Q6"/>
<dbReference type="Pfam" id="PF12680">
    <property type="entry name" value="SnoaL_2"/>
    <property type="match status" value="1"/>
</dbReference>
<evidence type="ECO:0000259" key="1">
    <source>
        <dbReference type="Pfam" id="PF12680"/>
    </source>
</evidence>
<protein>
    <submittedName>
        <fullName evidence="2">Unannotated protein</fullName>
    </submittedName>
</protein>
<feature type="domain" description="SnoaL-like" evidence="1">
    <location>
        <begin position="78"/>
        <end position="158"/>
    </location>
</feature>
<dbReference type="SUPFAM" id="SSF54427">
    <property type="entry name" value="NTF2-like"/>
    <property type="match status" value="1"/>
</dbReference>
<reference evidence="2" key="1">
    <citation type="submission" date="2020-05" db="EMBL/GenBank/DDBJ databases">
        <authorList>
            <person name="Chiriac C."/>
            <person name="Salcher M."/>
            <person name="Ghai R."/>
            <person name="Kavagutti S V."/>
        </authorList>
    </citation>
    <scope>NUCLEOTIDE SEQUENCE</scope>
</reference>
<dbReference type="EMBL" id="CAEZUP010000016">
    <property type="protein sequence ID" value="CAB4603378.1"/>
    <property type="molecule type" value="Genomic_DNA"/>
</dbReference>
<dbReference type="InterPro" id="IPR032710">
    <property type="entry name" value="NTF2-like_dom_sf"/>
</dbReference>
<gene>
    <name evidence="2" type="ORF">UFOPK1835_00590</name>
</gene>
<dbReference type="InterPro" id="IPR037401">
    <property type="entry name" value="SnoaL-like"/>
</dbReference>
<name>A0A6J6H3Q6_9ZZZZ</name>
<proteinExistence type="predicted"/>
<sequence>MYPPWERLRRCARRTKVLILPEWEGVRDKSDLLIIGTSANPSRATTVGFGASGGRGSIMQNASEELRATLERYLAFRAEVDAGDRPWVDLSAFFTDDAVFVDPAWGRIQGIDAIREFLLDSMTGIEDWTFPVDNVFIDGDEIVIKYRQVLPDGRQQSAYTTLLYAGDGKFRYEEDVLNMVHVFEDLVASGWTAPEDMKMPPRQPDRNFSRP</sequence>
<evidence type="ECO:0000313" key="2">
    <source>
        <dbReference type="EMBL" id="CAB4603378.1"/>
    </source>
</evidence>
<organism evidence="2">
    <name type="scientific">freshwater metagenome</name>
    <dbReference type="NCBI Taxonomy" id="449393"/>
    <lineage>
        <taxon>unclassified sequences</taxon>
        <taxon>metagenomes</taxon>
        <taxon>ecological metagenomes</taxon>
    </lineage>
</organism>